<protein>
    <recommendedName>
        <fullName evidence="4">Subtilisin-like protease fibronectin type-III domain-containing protein</fullName>
    </recommendedName>
</protein>
<evidence type="ECO:0000256" key="2">
    <source>
        <dbReference type="ARBA" id="ARBA00022729"/>
    </source>
</evidence>
<dbReference type="GO" id="GO:0006508">
    <property type="term" value="P:proteolysis"/>
    <property type="evidence" value="ECO:0007669"/>
    <property type="project" value="InterPro"/>
</dbReference>
<gene>
    <name evidence="5" type="primary">gb21314</name>
    <name evidence="5" type="ORF">PR202_gb21314</name>
</gene>
<dbReference type="AlphaFoldDB" id="A0AAV5FCX2"/>
<feature type="domain" description="Subtilisin-like protease fibronectin type-III" evidence="4">
    <location>
        <begin position="157"/>
        <end position="255"/>
    </location>
</feature>
<evidence type="ECO:0000313" key="5">
    <source>
        <dbReference type="EMBL" id="GJN32786.1"/>
    </source>
</evidence>
<reference evidence="5" key="2">
    <citation type="submission" date="2021-12" db="EMBL/GenBank/DDBJ databases">
        <title>Resequencing data analysis of finger millet.</title>
        <authorList>
            <person name="Hatakeyama M."/>
            <person name="Aluri S."/>
            <person name="Balachadran M.T."/>
            <person name="Sivarajan S.R."/>
            <person name="Poveda L."/>
            <person name="Shimizu-Inatsugi R."/>
            <person name="Schlapbach R."/>
            <person name="Sreeman S.M."/>
            <person name="Shimizu K.K."/>
        </authorList>
    </citation>
    <scope>NUCLEOTIDE SEQUENCE</scope>
</reference>
<comment type="caution">
    <text evidence="5">The sequence shown here is derived from an EMBL/GenBank/DDBJ whole genome shotgun (WGS) entry which is preliminary data.</text>
</comment>
<dbReference type="PANTHER" id="PTHR10795">
    <property type="entry name" value="PROPROTEIN CONVERTASE SUBTILISIN/KEXIN"/>
    <property type="match status" value="1"/>
</dbReference>
<accession>A0AAV5FCX2</accession>
<dbReference type="PROSITE" id="PS00137">
    <property type="entry name" value="SUBTILASE_HIS"/>
    <property type="match status" value="1"/>
</dbReference>
<evidence type="ECO:0000256" key="1">
    <source>
        <dbReference type="ARBA" id="ARBA00011073"/>
    </source>
</evidence>
<name>A0AAV5FCX2_ELECO</name>
<keyword evidence="6" id="KW-1185">Reference proteome</keyword>
<dbReference type="GO" id="GO:0004252">
    <property type="term" value="F:serine-type endopeptidase activity"/>
    <property type="evidence" value="ECO:0007669"/>
    <property type="project" value="InterPro"/>
</dbReference>
<dbReference type="Gene3D" id="2.60.40.2310">
    <property type="match status" value="1"/>
</dbReference>
<evidence type="ECO:0000313" key="6">
    <source>
        <dbReference type="Proteomes" id="UP001054889"/>
    </source>
</evidence>
<dbReference type="InterPro" id="IPR041469">
    <property type="entry name" value="Subtilisin-like_FN3"/>
</dbReference>
<reference evidence="5" key="1">
    <citation type="journal article" date="2018" name="DNA Res.">
        <title>Multiple hybrid de novo genome assembly of finger millet, an orphan allotetraploid crop.</title>
        <authorList>
            <person name="Hatakeyama M."/>
            <person name="Aluri S."/>
            <person name="Balachadran M.T."/>
            <person name="Sivarajan S.R."/>
            <person name="Patrignani A."/>
            <person name="Gruter S."/>
            <person name="Poveda L."/>
            <person name="Shimizu-Inatsugi R."/>
            <person name="Baeten J."/>
            <person name="Francoijs K.J."/>
            <person name="Nataraja K.N."/>
            <person name="Reddy Y.A.N."/>
            <person name="Phadnis S."/>
            <person name="Ravikumar R.L."/>
            <person name="Schlapbach R."/>
            <person name="Sreeman S.M."/>
            <person name="Shimizu K.K."/>
        </authorList>
    </citation>
    <scope>NUCLEOTIDE SEQUENCE</scope>
</reference>
<dbReference type="InterPro" id="IPR036852">
    <property type="entry name" value="Peptidase_S8/S53_dom_sf"/>
</dbReference>
<dbReference type="Gene3D" id="3.40.50.200">
    <property type="entry name" value="Peptidase S8/S53 domain"/>
    <property type="match status" value="1"/>
</dbReference>
<comment type="similarity">
    <text evidence="1 3">Belongs to the peptidase S8 family.</text>
</comment>
<dbReference type="Proteomes" id="UP001054889">
    <property type="component" value="Unassembled WGS sequence"/>
</dbReference>
<organism evidence="5 6">
    <name type="scientific">Eleusine coracana subsp. coracana</name>
    <dbReference type="NCBI Taxonomy" id="191504"/>
    <lineage>
        <taxon>Eukaryota</taxon>
        <taxon>Viridiplantae</taxon>
        <taxon>Streptophyta</taxon>
        <taxon>Embryophyta</taxon>
        <taxon>Tracheophyta</taxon>
        <taxon>Spermatophyta</taxon>
        <taxon>Magnoliopsida</taxon>
        <taxon>Liliopsida</taxon>
        <taxon>Poales</taxon>
        <taxon>Poaceae</taxon>
        <taxon>PACMAD clade</taxon>
        <taxon>Chloridoideae</taxon>
        <taxon>Cynodonteae</taxon>
        <taxon>Eleusininae</taxon>
        <taxon>Eleusine</taxon>
    </lineage>
</organism>
<keyword evidence="2" id="KW-0732">Signal</keyword>
<dbReference type="InterPro" id="IPR022398">
    <property type="entry name" value="Peptidase_S8_His-AS"/>
</dbReference>
<proteinExistence type="inferred from homology"/>
<dbReference type="SUPFAM" id="SSF52743">
    <property type="entry name" value="Subtilisin-like"/>
    <property type="match status" value="1"/>
</dbReference>
<dbReference type="InterPro" id="IPR045051">
    <property type="entry name" value="SBT"/>
</dbReference>
<sequence length="260" mass="27988">MLLASSHLGLQFSFNDKGLGPVRPSWRGKCVDAGDFNASLCNNKLVGAKAFHAAAMAMAGRSNPGHFPSSRDLHGHGTHVSSTAAGSEIHDAGMGAFSRGTARGMAPKARIVMYSVCDSGVCPEADIIAAVDAAVKDGVDILSMSLGPKVQPPLPANLNYPSFIVIFNGRTNTRTLTRTVSKVSEEAETYNVTVVAPEHVKVTVTPTTLEFKKLNEKKSYTVEFRSLARGNVTSGWDFGHIVWENKEHMVRSPVAFQWMN</sequence>
<evidence type="ECO:0000259" key="4">
    <source>
        <dbReference type="Pfam" id="PF17766"/>
    </source>
</evidence>
<evidence type="ECO:0000256" key="3">
    <source>
        <dbReference type="PROSITE-ProRule" id="PRU01240"/>
    </source>
</evidence>
<dbReference type="Pfam" id="PF17766">
    <property type="entry name" value="fn3_6"/>
    <property type="match status" value="1"/>
</dbReference>
<dbReference type="PROSITE" id="PS51892">
    <property type="entry name" value="SUBTILASE"/>
    <property type="match status" value="1"/>
</dbReference>
<dbReference type="EMBL" id="BQKI01000084">
    <property type="protein sequence ID" value="GJN32786.1"/>
    <property type="molecule type" value="Genomic_DNA"/>
</dbReference>
<comment type="caution">
    <text evidence="3">Lacks conserved residue(s) required for the propagation of feature annotation.</text>
</comment>